<sequence length="137" mass="15106">MAAIEKAALETFLFDLDFLEVAAVFPHFRPNSTLKSAPIMPQEGPRRYMTPKEYMEAHRARGGCADEFKQTMVKSGKLGVGVGIPFGFYVAYQNGHRTFKSFGSKVVFTTMSSTIFFGAIGLITATYSCLKVDGNEN</sequence>
<evidence type="ECO:0000313" key="2">
    <source>
        <dbReference type="Proteomes" id="UP000492821"/>
    </source>
</evidence>
<dbReference type="Proteomes" id="UP000492821">
    <property type="component" value="Unassembled WGS sequence"/>
</dbReference>
<organism evidence="2 3">
    <name type="scientific">Panagrellus redivivus</name>
    <name type="common">Microworm</name>
    <dbReference type="NCBI Taxonomy" id="6233"/>
    <lineage>
        <taxon>Eukaryota</taxon>
        <taxon>Metazoa</taxon>
        <taxon>Ecdysozoa</taxon>
        <taxon>Nematoda</taxon>
        <taxon>Chromadorea</taxon>
        <taxon>Rhabditida</taxon>
        <taxon>Tylenchina</taxon>
        <taxon>Panagrolaimomorpha</taxon>
        <taxon>Panagrolaimoidea</taxon>
        <taxon>Panagrolaimidae</taxon>
        <taxon>Panagrellus</taxon>
    </lineage>
</organism>
<keyword evidence="1" id="KW-0472">Membrane</keyword>
<keyword evidence="1" id="KW-1133">Transmembrane helix</keyword>
<keyword evidence="2" id="KW-1185">Reference proteome</keyword>
<reference evidence="2" key="1">
    <citation type="journal article" date="2013" name="Genetics">
        <title>The draft genome and transcriptome of Panagrellus redivivus are shaped by the harsh demands of a free-living lifestyle.</title>
        <authorList>
            <person name="Srinivasan J."/>
            <person name="Dillman A.R."/>
            <person name="Macchietto M.G."/>
            <person name="Heikkinen L."/>
            <person name="Lakso M."/>
            <person name="Fracchia K.M."/>
            <person name="Antoshechkin I."/>
            <person name="Mortazavi A."/>
            <person name="Wong G."/>
            <person name="Sternberg P.W."/>
        </authorList>
    </citation>
    <scope>NUCLEOTIDE SEQUENCE [LARGE SCALE GENOMIC DNA]</scope>
    <source>
        <strain evidence="2">MT8872</strain>
    </source>
</reference>
<proteinExistence type="predicted"/>
<evidence type="ECO:0000313" key="3">
    <source>
        <dbReference type="WBParaSite" id="Pan_g18046.t1"/>
    </source>
</evidence>
<evidence type="ECO:0000256" key="1">
    <source>
        <dbReference type="SAM" id="Phobius"/>
    </source>
</evidence>
<reference evidence="3" key="2">
    <citation type="submission" date="2020-10" db="UniProtKB">
        <authorList>
            <consortium name="WormBaseParasite"/>
        </authorList>
    </citation>
    <scope>IDENTIFICATION</scope>
</reference>
<accession>A0A7E4V917</accession>
<name>A0A7E4V917_PANRE</name>
<dbReference type="AlphaFoldDB" id="A0A7E4V917"/>
<dbReference type="WBParaSite" id="Pan_g18046.t1">
    <property type="protein sequence ID" value="Pan_g18046.t1"/>
    <property type="gene ID" value="Pan_g18046"/>
</dbReference>
<feature type="transmembrane region" description="Helical" evidence="1">
    <location>
        <begin position="106"/>
        <end position="127"/>
    </location>
</feature>
<protein>
    <submittedName>
        <fullName evidence="3">HIG1 domain-containing protein</fullName>
    </submittedName>
</protein>
<keyword evidence="1" id="KW-0812">Transmembrane</keyword>